<reference evidence="1 2" key="1">
    <citation type="submission" date="2014-03" db="EMBL/GenBank/DDBJ databases">
        <title>Bradyrhizobium valentinum sp. nov., isolated from effective nodules of Lupinus mariae-josephae, a lupine endemic of basic-lime soils in Eastern Spain.</title>
        <authorList>
            <person name="Duran D."/>
            <person name="Rey L."/>
            <person name="Navarro A."/>
            <person name="Busquets A."/>
            <person name="Imperial J."/>
            <person name="Ruiz-Argueso T."/>
        </authorList>
    </citation>
    <scope>NUCLEOTIDE SEQUENCE [LARGE SCALE GENOMIC DNA]</scope>
    <source>
        <strain evidence="1 2">CCBAU 23086</strain>
    </source>
</reference>
<dbReference type="AlphaFoldDB" id="A0A0R3MY00"/>
<dbReference type="SUPFAM" id="SSF54447">
    <property type="entry name" value="ssDNA-binding transcriptional regulator domain"/>
    <property type="match status" value="1"/>
</dbReference>
<dbReference type="GO" id="GO:0003677">
    <property type="term" value="F:DNA binding"/>
    <property type="evidence" value="ECO:0007669"/>
    <property type="project" value="InterPro"/>
</dbReference>
<gene>
    <name evidence="1" type="ORF">CQ14_31010</name>
</gene>
<dbReference type="RefSeq" id="WP_057859456.1">
    <property type="nucleotide sequence ID" value="NZ_LLYB01000072.1"/>
</dbReference>
<sequence>MTEKSAIEYPVDIFKMWKSPRDRKRTIVGAFKQYEGHVFLDCRLFDTNASGQTVPTNKGVTVGIAQLQQFADGVNRALETARSLGLLKVEPAE</sequence>
<dbReference type="InterPro" id="IPR009044">
    <property type="entry name" value="ssDNA-bd_transcriptional_reg"/>
</dbReference>
<dbReference type="Proteomes" id="UP000051660">
    <property type="component" value="Unassembled WGS sequence"/>
</dbReference>
<name>A0A0R3MY00_9BRAD</name>
<accession>A0A0R3MY00</accession>
<evidence type="ECO:0000313" key="2">
    <source>
        <dbReference type="Proteomes" id="UP000051660"/>
    </source>
</evidence>
<organism evidence="1 2">
    <name type="scientific">Bradyrhizobium lablabi</name>
    <dbReference type="NCBI Taxonomy" id="722472"/>
    <lineage>
        <taxon>Bacteria</taxon>
        <taxon>Pseudomonadati</taxon>
        <taxon>Pseudomonadota</taxon>
        <taxon>Alphaproteobacteria</taxon>
        <taxon>Hyphomicrobiales</taxon>
        <taxon>Nitrobacteraceae</taxon>
        <taxon>Bradyrhizobium</taxon>
    </lineage>
</organism>
<dbReference type="Gene3D" id="2.30.31.10">
    <property type="entry name" value="Transcriptional Coactivator Pc4, Chain A"/>
    <property type="match status" value="1"/>
</dbReference>
<proteinExistence type="predicted"/>
<comment type="caution">
    <text evidence="1">The sequence shown here is derived from an EMBL/GenBank/DDBJ whole genome shotgun (WGS) entry which is preliminary data.</text>
</comment>
<dbReference type="EMBL" id="LLYB01000072">
    <property type="protein sequence ID" value="KRR22640.1"/>
    <property type="molecule type" value="Genomic_DNA"/>
</dbReference>
<dbReference type="GO" id="GO:0006355">
    <property type="term" value="P:regulation of DNA-templated transcription"/>
    <property type="evidence" value="ECO:0007669"/>
    <property type="project" value="InterPro"/>
</dbReference>
<evidence type="ECO:0000313" key="1">
    <source>
        <dbReference type="EMBL" id="KRR22640.1"/>
    </source>
</evidence>
<protein>
    <submittedName>
        <fullName evidence="1">Uncharacterized protein</fullName>
    </submittedName>
</protein>